<protein>
    <recommendedName>
        <fullName evidence="4">DUF2986 domain-containing protein</fullName>
    </recommendedName>
</protein>
<keyword evidence="3" id="KW-1185">Reference proteome</keyword>
<evidence type="ECO:0000256" key="1">
    <source>
        <dbReference type="SAM" id="MobiDB-lite"/>
    </source>
</evidence>
<feature type="region of interest" description="Disordered" evidence="1">
    <location>
        <begin position="1"/>
        <end position="70"/>
    </location>
</feature>
<name>A0ABY8BC97_9BURK</name>
<dbReference type="EMBL" id="CP119083">
    <property type="protein sequence ID" value="WEF32377.1"/>
    <property type="molecule type" value="Genomic_DNA"/>
</dbReference>
<feature type="compositionally biased region" description="Basic and acidic residues" evidence="1">
    <location>
        <begin position="37"/>
        <end position="49"/>
    </location>
</feature>
<evidence type="ECO:0008006" key="4">
    <source>
        <dbReference type="Google" id="ProtNLM"/>
    </source>
</evidence>
<gene>
    <name evidence="2" type="ORF">PX653_23645</name>
</gene>
<sequence length="70" mass="7599">MANKALATRQKMRIRVEPSQGAPRNPFAALAKARAAGPHERSKSAERQAAKRALAKAKLKPDPEEQAPDL</sequence>
<evidence type="ECO:0000313" key="2">
    <source>
        <dbReference type="EMBL" id="WEF32377.1"/>
    </source>
</evidence>
<reference evidence="2 3" key="1">
    <citation type="submission" date="2023-02" db="EMBL/GenBank/DDBJ databases">
        <title>Gemone sequence of Telluria chitinolytica ACM 3522T.</title>
        <authorList>
            <person name="Frediansyah A."/>
            <person name="Miess H."/>
            <person name="Gross H."/>
        </authorList>
    </citation>
    <scope>NUCLEOTIDE SEQUENCE [LARGE SCALE GENOMIC DNA]</scope>
    <source>
        <strain evidence="2 3">ACM 3522</strain>
    </source>
</reference>
<proteinExistence type="predicted"/>
<organism evidence="2 3">
    <name type="scientific">Pseudoduganella chitinolytica</name>
    <dbReference type="NCBI Taxonomy" id="34070"/>
    <lineage>
        <taxon>Bacteria</taxon>
        <taxon>Pseudomonadati</taxon>
        <taxon>Pseudomonadota</taxon>
        <taxon>Betaproteobacteria</taxon>
        <taxon>Burkholderiales</taxon>
        <taxon>Oxalobacteraceae</taxon>
        <taxon>Telluria group</taxon>
        <taxon>Pseudoduganella</taxon>
    </lineage>
</organism>
<dbReference type="RefSeq" id="WP_277415127.1">
    <property type="nucleotide sequence ID" value="NZ_CP119083.1"/>
</dbReference>
<dbReference type="Proteomes" id="UP001216510">
    <property type="component" value="Chromosome"/>
</dbReference>
<accession>A0ABY8BC97</accession>
<evidence type="ECO:0000313" key="3">
    <source>
        <dbReference type="Proteomes" id="UP001216510"/>
    </source>
</evidence>